<reference evidence="2" key="1">
    <citation type="submission" date="2021-01" db="EMBL/GenBank/DDBJ databases">
        <authorList>
            <person name="Corre E."/>
            <person name="Pelletier E."/>
            <person name="Niang G."/>
            <person name="Scheremetjew M."/>
            <person name="Finn R."/>
            <person name="Kale V."/>
            <person name="Holt S."/>
            <person name="Cochrane G."/>
            <person name="Meng A."/>
            <person name="Brown T."/>
            <person name="Cohen L."/>
        </authorList>
    </citation>
    <scope>NUCLEOTIDE SEQUENCE</scope>
    <source>
        <strain evidence="2">CCAP 1951/1</strain>
    </source>
</reference>
<gene>
    <name evidence="2" type="ORF">NDES1114_LOCUS18506</name>
</gene>
<protein>
    <submittedName>
        <fullName evidence="2">Uncharacterized protein</fullName>
    </submittedName>
</protein>
<feature type="compositionally biased region" description="Polar residues" evidence="1">
    <location>
        <begin position="297"/>
        <end position="308"/>
    </location>
</feature>
<proteinExistence type="predicted"/>
<dbReference type="EMBL" id="HBGF01027926">
    <property type="protein sequence ID" value="CAD9123269.1"/>
    <property type="molecule type" value="Transcribed_RNA"/>
</dbReference>
<evidence type="ECO:0000313" key="2">
    <source>
        <dbReference type="EMBL" id="CAD9123269.1"/>
    </source>
</evidence>
<sequence length="492" mass="51526">MPTAIELVMRCASADAELTPALGALQDACGAKFVGGMPSAPRGIDLVFRCASADHEYGELDGLKHLRDVSIASGVTRMTTPGGGAFVAQTALEFVLSQTDEVAAFEGLRALVSAETPAPLPQVPPSREANVGVAARSEMGSAAESNGQGADDRRRDMDPAYRLPALSSKPQTPTLHRHRVDADEGLSDALPPITVYDSKQVSERPMSRQYQYRPKPTGEGLARVFSFASRSAERPAGLFALHSAVVAVKRKQPHRLVKIPVGGVWRDRAGLPSLPHQKKPAAADHAAVHTDPAEQTMPRQPQGNPSRLSTAGRINRKLEELRHQVAHLNAVRSTRQSHNAQLTARTGSPTAKSMAGTLTGRLGETLPRTAASPNAALGGTMGSQPHAGRAPGNLRGTTRRHVSSPSAPASALGGTLSGTLTSYPAAGGSVVDAIIASRNGTTKRGQPAAMAVSPPSDPPPANRAPVVPHRGLRAAANPKAIPRQPALYETLL</sequence>
<dbReference type="AlphaFoldDB" id="A0A7S1M6P1"/>
<feature type="region of interest" description="Disordered" evidence="1">
    <location>
        <begin position="136"/>
        <end position="156"/>
    </location>
</feature>
<feature type="compositionally biased region" description="Polar residues" evidence="1">
    <location>
        <begin position="333"/>
        <end position="351"/>
    </location>
</feature>
<name>A0A7S1M6P1_NEODS</name>
<feature type="region of interest" description="Disordered" evidence="1">
    <location>
        <begin position="441"/>
        <end position="464"/>
    </location>
</feature>
<accession>A0A7S1M6P1</accession>
<organism evidence="2">
    <name type="scientific">Neobodo designis</name>
    <name type="common">Flagellated protozoan</name>
    <name type="synonym">Bodo designis</name>
    <dbReference type="NCBI Taxonomy" id="312471"/>
    <lineage>
        <taxon>Eukaryota</taxon>
        <taxon>Discoba</taxon>
        <taxon>Euglenozoa</taxon>
        <taxon>Kinetoplastea</taxon>
        <taxon>Metakinetoplastina</taxon>
        <taxon>Neobodonida</taxon>
        <taxon>Neobodo</taxon>
    </lineage>
</organism>
<evidence type="ECO:0000256" key="1">
    <source>
        <dbReference type="SAM" id="MobiDB-lite"/>
    </source>
</evidence>
<feature type="region of interest" description="Disordered" evidence="1">
    <location>
        <begin position="333"/>
        <end position="414"/>
    </location>
</feature>
<feature type="region of interest" description="Disordered" evidence="1">
    <location>
        <begin position="270"/>
        <end position="308"/>
    </location>
</feature>